<dbReference type="Pfam" id="PF07876">
    <property type="entry name" value="Dabb"/>
    <property type="match status" value="1"/>
</dbReference>
<sequence>MHSHFGVFQFKGTVTEEQIVPCFNTLQEMVGRIPGLLKLEHGPYDSPEGLNDSFTHGFVMTFDSLVPRAPTCLIPCRSM</sequence>
<name>A0ABW3QLQ5_9BACT</name>
<gene>
    <name evidence="2" type="ORF">ACFQ4C_30310</name>
</gene>
<protein>
    <submittedName>
        <fullName evidence="2">Dabb family protein</fullName>
    </submittedName>
</protein>
<dbReference type="SUPFAM" id="SSF54909">
    <property type="entry name" value="Dimeric alpha+beta barrel"/>
    <property type="match status" value="1"/>
</dbReference>
<dbReference type="Proteomes" id="UP001597116">
    <property type="component" value="Unassembled WGS sequence"/>
</dbReference>
<evidence type="ECO:0000313" key="2">
    <source>
        <dbReference type="EMBL" id="MFD1145458.1"/>
    </source>
</evidence>
<keyword evidence="3" id="KW-1185">Reference proteome</keyword>
<accession>A0ABW3QLQ5</accession>
<dbReference type="InterPro" id="IPR013097">
    <property type="entry name" value="Dabb"/>
</dbReference>
<dbReference type="EMBL" id="JBHTLP010000045">
    <property type="protein sequence ID" value="MFD1145458.1"/>
    <property type="molecule type" value="Genomic_DNA"/>
</dbReference>
<dbReference type="RefSeq" id="WP_379885899.1">
    <property type="nucleotide sequence ID" value="NZ_JBHTLP010000045.1"/>
</dbReference>
<comment type="caution">
    <text evidence="2">The sequence shown here is derived from an EMBL/GenBank/DDBJ whole genome shotgun (WGS) entry which is preliminary data.</text>
</comment>
<reference evidence="3" key="1">
    <citation type="journal article" date="2019" name="Int. J. Syst. Evol. Microbiol.">
        <title>The Global Catalogue of Microorganisms (GCM) 10K type strain sequencing project: providing services to taxonomists for standard genome sequencing and annotation.</title>
        <authorList>
            <consortium name="The Broad Institute Genomics Platform"/>
            <consortium name="The Broad Institute Genome Sequencing Center for Infectious Disease"/>
            <person name="Wu L."/>
            <person name="Ma J."/>
        </authorList>
    </citation>
    <scope>NUCLEOTIDE SEQUENCE [LARGE SCALE GENOMIC DNA]</scope>
    <source>
        <strain evidence="3">CCUG 55608</strain>
    </source>
</reference>
<dbReference type="PROSITE" id="PS51502">
    <property type="entry name" value="S_R_A_B_BARREL"/>
    <property type="match status" value="1"/>
</dbReference>
<evidence type="ECO:0000313" key="3">
    <source>
        <dbReference type="Proteomes" id="UP001597116"/>
    </source>
</evidence>
<organism evidence="2 3">
    <name type="scientific">Larkinella insperata</name>
    <dbReference type="NCBI Taxonomy" id="332158"/>
    <lineage>
        <taxon>Bacteria</taxon>
        <taxon>Pseudomonadati</taxon>
        <taxon>Bacteroidota</taxon>
        <taxon>Cytophagia</taxon>
        <taxon>Cytophagales</taxon>
        <taxon>Spirosomataceae</taxon>
        <taxon>Larkinella</taxon>
    </lineage>
</organism>
<dbReference type="Gene3D" id="3.30.70.100">
    <property type="match status" value="1"/>
</dbReference>
<evidence type="ECO:0000259" key="1">
    <source>
        <dbReference type="PROSITE" id="PS51502"/>
    </source>
</evidence>
<feature type="domain" description="Stress-response A/B barrel" evidence="1">
    <location>
        <begin position="1"/>
        <end position="79"/>
    </location>
</feature>
<proteinExistence type="predicted"/>
<dbReference type="InterPro" id="IPR011008">
    <property type="entry name" value="Dimeric_a/b-barrel"/>
</dbReference>